<dbReference type="PANTHER" id="PTHR43877:SF2">
    <property type="entry name" value="AMINOALKYLPHOSPHONATE N-ACETYLTRANSFERASE-RELATED"/>
    <property type="match status" value="1"/>
</dbReference>
<dbReference type="CDD" id="cd04301">
    <property type="entry name" value="NAT_SF"/>
    <property type="match status" value="1"/>
</dbReference>
<dbReference type="InterPro" id="IPR050832">
    <property type="entry name" value="Bact_Acetyltransf"/>
</dbReference>
<dbReference type="GO" id="GO:0016747">
    <property type="term" value="F:acyltransferase activity, transferring groups other than amino-acyl groups"/>
    <property type="evidence" value="ECO:0007669"/>
    <property type="project" value="InterPro"/>
</dbReference>
<dbReference type="PANTHER" id="PTHR43877">
    <property type="entry name" value="AMINOALKYLPHOSPHONATE N-ACETYLTRANSFERASE-RELATED-RELATED"/>
    <property type="match status" value="1"/>
</dbReference>
<keyword evidence="5" id="KW-1185">Reference proteome</keyword>
<keyword evidence="1 4" id="KW-0808">Transferase</keyword>
<gene>
    <name evidence="4" type="ORF">UK23_42900</name>
</gene>
<evidence type="ECO:0000256" key="1">
    <source>
        <dbReference type="ARBA" id="ARBA00022679"/>
    </source>
</evidence>
<name>A0A0F0GIT2_LENAE</name>
<dbReference type="AlphaFoldDB" id="A0A0F0GIT2"/>
<feature type="domain" description="N-acetyltransferase" evidence="3">
    <location>
        <begin position="4"/>
        <end position="155"/>
    </location>
</feature>
<sequence length="157" mass="17903">MTSTGIRAATSGDIAGICRFGEEHIPPHYTPLIGAEAARDQLRFWTETQITRAVTRNLMVVATQDDEIVGVGQRGRRDPATDSDHVIYKLYLHPGMRGQGIGPRLIDALAQQIDADRIYVEHFRENERAARFYEREGFRTEREENGIVWRSRPITRP</sequence>
<evidence type="ECO:0000256" key="2">
    <source>
        <dbReference type="ARBA" id="ARBA00023315"/>
    </source>
</evidence>
<evidence type="ECO:0000313" key="4">
    <source>
        <dbReference type="EMBL" id="KJK35378.1"/>
    </source>
</evidence>
<dbReference type="RefSeq" id="WP_045317574.1">
    <property type="nucleotide sequence ID" value="NZ_JYJG01000442.1"/>
</dbReference>
<dbReference type="SUPFAM" id="SSF55729">
    <property type="entry name" value="Acyl-CoA N-acyltransferases (Nat)"/>
    <property type="match status" value="1"/>
</dbReference>
<proteinExistence type="predicted"/>
<dbReference type="InterPro" id="IPR016181">
    <property type="entry name" value="Acyl_CoA_acyltransferase"/>
</dbReference>
<protein>
    <submittedName>
        <fullName evidence="4">Acetyltransferase</fullName>
    </submittedName>
</protein>
<evidence type="ECO:0000313" key="5">
    <source>
        <dbReference type="Proteomes" id="UP000033393"/>
    </source>
</evidence>
<reference evidence="4 5" key="1">
    <citation type="submission" date="2015-02" db="EMBL/GenBank/DDBJ databases">
        <authorList>
            <person name="Ju K.-S."/>
            <person name="Doroghazi J.R."/>
            <person name="Metcalf W."/>
        </authorList>
    </citation>
    <scope>NUCLEOTIDE SEQUENCE [LARGE SCALE GENOMIC DNA]</scope>
    <source>
        <strain evidence="4 5">NRRL B-16140</strain>
    </source>
</reference>
<dbReference type="Pfam" id="PF13508">
    <property type="entry name" value="Acetyltransf_7"/>
    <property type="match status" value="1"/>
</dbReference>
<keyword evidence="2" id="KW-0012">Acyltransferase</keyword>
<dbReference type="EMBL" id="JYJG01000442">
    <property type="protein sequence ID" value="KJK35378.1"/>
    <property type="molecule type" value="Genomic_DNA"/>
</dbReference>
<dbReference type="Gene3D" id="3.40.630.30">
    <property type="match status" value="1"/>
</dbReference>
<organism evidence="4 5">
    <name type="scientific">Lentzea aerocolonigenes</name>
    <name type="common">Lechevalieria aerocolonigenes</name>
    <name type="synonym">Saccharothrix aerocolonigenes</name>
    <dbReference type="NCBI Taxonomy" id="68170"/>
    <lineage>
        <taxon>Bacteria</taxon>
        <taxon>Bacillati</taxon>
        <taxon>Actinomycetota</taxon>
        <taxon>Actinomycetes</taxon>
        <taxon>Pseudonocardiales</taxon>
        <taxon>Pseudonocardiaceae</taxon>
        <taxon>Lentzea</taxon>
    </lineage>
</organism>
<dbReference type="InterPro" id="IPR000182">
    <property type="entry name" value="GNAT_dom"/>
</dbReference>
<dbReference type="PATRIC" id="fig|68170.10.peg.1689"/>
<evidence type="ECO:0000259" key="3">
    <source>
        <dbReference type="PROSITE" id="PS51186"/>
    </source>
</evidence>
<accession>A0A0F0GIT2</accession>
<dbReference type="OrthoDB" id="5243635at2"/>
<dbReference type="PROSITE" id="PS51186">
    <property type="entry name" value="GNAT"/>
    <property type="match status" value="1"/>
</dbReference>
<comment type="caution">
    <text evidence="4">The sequence shown here is derived from an EMBL/GenBank/DDBJ whole genome shotgun (WGS) entry which is preliminary data.</text>
</comment>
<dbReference type="Proteomes" id="UP000033393">
    <property type="component" value="Unassembled WGS sequence"/>
</dbReference>